<dbReference type="PRINTS" id="PR00081">
    <property type="entry name" value="GDHRDH"/>
</dbReference>
<dbReference type="InterPro" id="IPR002347">
    <property type="entry name" value="SDR_fam"/>
</dbReference>
<dbReference type="GO" id="GO:0016491">
    <property type="term" value="F:oxidoreductase activity"/>
    <property type="evidence" value="ECO:0007669"/>
    <property type="project" value="UniProtKB-KW"/>
</dbReference>
<evidence type="ECO:0000313" key="5">
    <source>
        <dbReference type="EMBL" id="SDL22948.1"/>
    </source>
</evidence>
<feature type="domain" description="Ketoreductase" evidence="4">
    <location>
        <begin position="7"/>
        <end position="190"/>
    </location>
</feature>
<evidence type="ECO:0000256" key="1">
    <source>
        <dbReference type="ARBA" id="ARBA00006484"/>
    </source>
</evidence>
<dbReference type="GO" id="GO:0016020">
    <property type="term" value="C:membrane"/>
    <property type="evidence" value="ECO:0007669"/>
    <property type="project" value="TreeGrafter"/>
</dbReference>
<dbReference type="InterPro" id="IPR036291">
    <property type="entry name" value="NAD(P)-bd_dom_sf"/>
</dbReference>
<dbReference type="PANTHER" id="PTHR44196">
    <property type="entry name" value="DEHYDROGENASE/REDUCTASE SDR FAMILY MEMBER 7B"/>
    <property type="match status" value="1"/>
</dbReference>
<name>A0A1G9ICG1_9ACTN</name>
<evidence type="ECO:0000256" key="2">
    <source>
        <dbReference type="ARBA" id="ARBA00023002"/>
    </source>
</evidence>
<dbReference type="PANTHER" id="PTHR44196:SF1">
    <property type="entry name" value="DEHYDROGENASE_REDUCTASE SDR FAMILY MEMBER 7B"/>
    <property type="match status" value="1"/>
</dbReference>
<dbReference type="RefSeq" id="WP_176761653.1">
    <property type="nucleotide sequence ID" value="NZ_FNGP01000001.1"/>
</dbReference>
<dbReference type="Proteomes" id="UP000199475">
    <property type="component" value="Unassembled WGS sequence"/>
</dbReference>
<dbReference type="InterPro" id="IPR057326">
    <property type="entry name" value="KR_dom"/>
</dbReference>
<dbReference type="STRING" id="686624.SAMN04488242_0860"/>
<keyword evidence="6" id="KW-1185">Reference proteome</keyword>
<evidence type="ECO:0000256" key="3">
    <source>
        <dbReference type="RuleBase" id="RU000363"/>
    </source>
</evidence>
<proteinExistence type="inferred from homology"/>
<evidence type="ECO:0000259" key="4">
    <source>
        <dbReference type="SMART" id="SM00822"/>
    </source>
</evidence>
<gene>
    <name evidence="5" type="ORF">SAMN04488242_0860</name>
</gene>
<dbReference type="PRINTS" id="PR00080">
    <property type="entry name" value="SDRFAMILY"/>
</dbReference>
<dbReference type="InterPro" id="IPR020904">
    <property type="entry name" value="Sc_DH/Rdtase_CS"/>
</dbReference>
<evidence type="ECO:0000313" key="6">
    <source>
        <dbReference type="Proteomes" id="UP000199475"/>
    </source>
</evidence>
<dbReference type="CDD" id="cd05233">
    <property type="entry name" value="SDR_c"/>
    <property type="match status" value="1"/>
</dbReference>
<dbReference type="Gene3D" id="3.40.50.720">
    <property type="entry name" value="NAD(P)-binding Rossmann-like Domain"/>
    <property type="match status" value="1"/>
</dbReference>
<organism evidence="5 6">
    <name type="scientific">Tessaracoccus oleiagri</name>
    <dbReference type="NCBI Taxonomy" id="686624"/>
    <lineage>
        <taxon>Bacteria</taxon>
        <taxon>Bacillati</taxon>
        <taxon>Actinomycetota</taxon>
        <taxon>Actinomycetes</taxon>
        <taxon>Propionibacteriales</taxon>
        <taxon>Propionibacteriaceae</taxon>
        <taxon>Tessaracoccus</taxon>
    </lineage>
</organism>
<dbReference type="EMBL" id="FNGP01000001">
    <property type="protein sequence ID" value="SDL22948.1"/>
    <property type="molecule type" value="Genomic_DNA"/>
</dbReference>
<sequence length="243" mass="25657">MTRTDLPVTLITGASSGIGRDLALRLARRGDTALVLVGRDRARLEAVASACESPTLVVAADLGVPGSAEEVVAAALAEFGTLDTLVVNAGLYFGGELDDAPPAGVDALLGVNVTGSIQLVRSALPTMRAAGRGDVLLVTSVSGYQDIHWEPVYSASKHAMVSFAHTLRRQLVGTGIRVMSIGPGVVLTELWGYDRDDERISDEAAAARGIEVSQVTDTICFMLDRPRHVTIRDVVLLPTNQEI</sequence>
<dbReference type="AlphaFoldDB" id="A0A1G9ICG1"/>
<dbReference type="PROSITE" id="PS00061">
    <property type="entry name" value="ADH_SHORT"/>
    <property type="match status" value="1"/>
</dbReference>
<reference evidence="5 6" key="1">
    <citation type="submission" date="2016-10" db="EMBL/GenBank/DDBJ databases">
        <authorList>
            <person name="de Groot N.N."/>
        </authorList>
    </citation>
    <scope>NUCLEOTIDE SEQUENCE [LARGE SCALE GENOMIC DNA]</scope>
    <source>
        <strain evidence="5 6">CGMCC 1.9159</strain>
    </source>
</reference>
<accession>A0A1G9ICG1</accession>
<dbReference type="Pfam" id="PF00106">
    <property type="entry name" value="adh_short"/>
    <property type="match status" value="1"/>
</dbReference>
<keyword evidence="2" id="KW-0560">Oxidoreductase</keyword>
<dbReference type="SMART" id="SM00822">
    <property type="entry name" value="PKS_KR"/>
    <property type="match status" value="1"/>
</dbReference>
<comment type="similarity">
    <text evidence="1 3">Belongs to the short-chain dehydrogenases/reductases (SDR) family.</text>
</comment>
<dbReference type="SUPFAM" id="SSF51735">
    <property type="entry name" value="NAD(P)-binding Rossmann-fold domains"/>
    <property type="match status" value="1"/>
</dbReference>
<protein>
    <submittedName>
        <fullName evidence="5">Ribitol 2-dehydrogenase</fullName>
    </submittedName>
</protein>